<organism evidence="11 12">
    <name type="scientific">Coregonus suidteri</name>
    <dbReference type="NCBI Taxonomy" id="861788"/>
    <lineage>
        <taxon>Eukaryota</taxon>
        <taxon>Metazoa</taxon>
        <taxon>Chordata</taxon>
        <taxon>Craniata</taxon>
        <taxon>Vertebrata</taxon>
        <taxon>Euteleostomi</taxon>
        <taxon>Actinopterygii</taxon>
        <taxon>Neopterygii</taxon>
        <taxon>Teleostei</taxon>
        <taxon>Protacanthopterygii</taxon>
        <taxon>Salmoniformes</taxon>
        <taxon>Salmonidae</taxon>
        <taxon>Coregoninae</taxon>
        <taxon>Coregonus</taxon>
    </lineage>
</organism>
<gene>
    <name evidence="11" type="ORF">J4Q44_G00236830</name>
</gene>
<feature type="coiled-coil region" evidence="8">
    <location>
        <begin position="245"/>
        <end position="313"/>
    </location>
</feature>
<dbReference type="PROSITE" id="PS51419">
    <property type="entry name" value="RAB"/>
    <property type="match status" value="1"/>
</dbReference>
<dbReference type="Pfam" id="PF00071">
    <property type="entry name" value="Ras"/>
    <property type="match status" value="1"/>
</dbReference>
<dbReference type="InterPro" id="IPR001806">
    <property type="entry name" value="Small_GTPase"/>
</dbReference>
<dbReference type="PROSITE" id="PS00018">
    <property type="entry name" value="EF_HAND_1"/>
    <property type="match status" value="2"/>
</dbReference>
<comment type="caution">
    <text evidence="11">The sequence shown here is derived from an EMBL/GenBank/DDBJ whole genome shotgun (WGS) entry which is preliminary data.</text>
</comment>
<dbReference type="InterPro" id="IPR018247">
    <property type="entry name" value="EF_Hand_1_Ca_BS"/>
</dbReference>
<dbReference type="CDD" id="cd00051">
    <property type="entry name" value="EFh"/>
    <property type="match status" value="1"/>
</dbReference>
<dbReference type="SMART" id="SM00173">
    <property type="entry name" value="RAS"/>
    <property type="match status" value="1"/>
</dbReference>
<feature type="coiled-coil region" evidence="8">
    <location>
        <begin position="337"/>
        <end position="427"/>
    </location>
</feature>
<dbReference type="InterPro" id="IPR057207">
    <property type="entry name" value="FBXL15_LRR"/>
</dbReference>
<dbReference type="GO" id="GO:0005525">
    <property type="term" value="F:GTP binding"/>
    <property type="evidence" value="ECO:0007669"/>
    <property type="project" value="UniProtKB-KW"/>
</dbReference>
<dbReference type="InterPro" id="IPR032675">
    <property type="entry name" value="LRR_dom_sf"/>
</dbReference>
<dbReference type="Gene3D" id="1.10.238.10">
    <property type="entry name" value="EF-hand"/>
    <property type="match status" value="1"/>
</dbReference>
<dbReference type="Gene3D" id="3.80.10.10">
    <property type="entry name" value="Ribonuclease Inhibitor"/>
    <property type="match status" value="1"/>
</dbReference>
<dbReference type="InterPro" id="IPR002048">
    <property type="entry name" value="EF_hand_dom"/>
</dbReference>
<dbReference type="SMART" id="SM00054">
    <property type="entry name" value="EFh"/>
    <property type="match status" value="2"/>
</dbReference>
<sequence length="836" mass="93595">MVLILSGQHCDHMTYVDVSWSGVTDTCIKALTDTRTCLRRLKGFGYLSISSSRVLVCPGLEALNIGKVPEVSDQTVHKVFLQCSDLQSLTFSSCLGITDMSLHKISTQAPTSAMGTDRESLCSIFHACDVDNSGRIEKDDFVQICSELLVPPTEREHIFSKLDTDRDGTINLAEFISGFHRISEQVYCGDMEHKTWGVSSQAWEDFQTRLGDHAQFIPRNEQAATLYQNISMTEPRMVPQYERVIMSFTREIKQHNAEMENLALAVKRAHDQAAMQLSEMEEEMDQRIHAAENNTQQQEAKKTEAALSELKRHYETEVCELQHKVQKMQLIEDQYKNINMKDESSTLKRKINELTLENQRLKQELMQSHTNIAFLQSELASLKSDLTDHSINSERDEVMMREFSDERDNLERQIEILQTANRKLHDSNDRLRSSLENTLSKSNKRGSCASPASTISRRSRSICYSSPYLDRFYQAGVDEDGDPLGLCGGEGDGSSLGCRRPSLDTLALALCDPAMQRKCISEVDSLPESCLDSGMSTLRGSNKGYDSEQEVKGHEEEQRAAGNTDSLAGDHSDNDVAELRDEMVLGSDSDSVLDWKPLESVSRTSSVASTRKALSAITNEGKEKESADLGYMTSEKAYRVVLAGDAAVGKSSFLLRLCKNEFRGNTSATLGVDFQMKTLVVDGEPTLLQLWDTAGQERFRSIAKSYFRRADGVLLLYDVTCEKSFLNVREWVDMIEDVSQDDIPIMLVGNKCDLREQALQDRVTCVPTSFGEKLAMTYNALFCETSAKDGSNVIEAVLHLAREVIKQVNGDENQESVTNLYRSPNKKMPTVTCCTG</sequence>
<keyword evidence="2" id="KW-0963">Cytoplasm</keyword>
<dbReference type="SUPFAM" id="SSF47473">
    <property type="entry name" value="EF-hand"/>
    <property type="match status" value="1"/>
</dbReference>
<comment type="subcellular location">
    <subcellularLocation>
        <location evidence="1">Cytoplasm</location>
    </subcellularLocation>
</comment>
<feature type="compositionally biased region" description="Basic and acidic residues" evidence="9">
    <location>
        <begin position="545"/>
        <end position="559"/>
    </location>
</feature>
<evidence type="ECO:0000256" key="3">
    <source>
        <dbReference type="ARBA" id="ARBA00022723"/>
    </source>
</evidence>
<dbReference type="SUPFAM" id="SSF52047">
    <property type="entry name" value="RNI-like"/>
    <property type="match status" value="1"/>
</dbReference>
<accession>A0AAN8LBL7</accession>
<dbReference type="SMART" id="SM00176">
    <property type="entry name" value="RAN"/>
    <property type="match status" value="1"/>
</dbReference>
<dbReference type="GO" id="GO:0005509">
    <property type="term" value="F:calcium ion binding"/>
    <property type="evidence" value="ECO:0007669"/>
    <property type="project" value="InterPro"/>
</dbReference>
<evidence type="ECO:0000256" key="6">
    <source>
        <dbReference type="ARBA" id="ARBA00023054"/>
    </source>
</evidence>
<dbReference type="Gene3D" id="3.40.50.300">
    <property type="entry name" value="P-loop containing nucleotide triphosphate hydrolases"/>
    <property type="match status" value="1"/>
</dbReference>
<dbReference type="GO" id="GO:0003924">
    <property type="term" value="F:GTPase activity"/>
    <property type="evidence" value="ECO:0007669"/>
    <property type="project" value="InterPro"/>
</dbReference>
<evidence type="ECO:0000256" key="9">
    <source>
        <dbReference type="SAM" id="MobiDB-lite"/>
    </source>
</evidence>
<keyword evidence="5" id="KW-0106">Calcium</keyword>
<evidence type="ECO:0000256" key="2">
    <source>
        <dbReference type="ARBA" id="ARBA00022490"/>
    </source>
</evidence>
<dbReference type="Proteomes" id="UP001356427">
    <property type="component" value="Unassembled WGS sequence"/>
</dbReference>
<evidence type="ECO:0000256" key="8">
    <source>
        <dbReference type="SAM" id="Coils"/>
    </source>
</evidence>
<dbReference type="EMBL" id="JAGTTL010000021">
    <property type="protein sequence ID" value="KAK6306758.1"/>
    <property type="molecule type" value="Genomic_DNA"/>
</dbReference>
<dbReference type="Pfam" id="PF25372">
    <property type="entry name" value="DUF7885"/>
    <property type="match status" value="1"/>
</dbReference>
<dbReference type="PROSITE" id="PS51420">
    <property type="entry name" value="RHO"/>
    <property type="match status" value="1"/>
</dbReference>
<name>A0AAN8LBL7_9TELE</name>
<dbReference type="GO" id="GO:0005737">
    <property type="term" value="C:cytoplasm"/>
    <property type="evidence" value="ECO:0007669"/>
    <property type="project" value="UniProtKB-SubCell"/>
</dbReference>
<dbReference type="PRINTS" id="PR00449">
    <property type="entry name" value="RASTRNSFRMNG"/>
</dbReference>
<dbReference type="FunFam" id="3.40.50.300:FF:001348">
    <property type="entry name" value="Ras and EF-hand domain-containing protein"/>
    <property type="match status" value="1"/>
</dbReference>
<feature type="region of interest" description="Disordered" evidence="9">
    <location>
        <begin position="537"/>
        <end position="573"/>
    </location>
</feature>
<dbReference type="PANTHER" id="PTHR47977">
    <property type="entry name" value="RAS-RELATED PROTEIN RAB"/>
    <property type="match status" value="1"/>
</dbReference>
<evidence type="ECO:0000256" key="1">
    <source>
        <dbReference type="ARBA" id="ARBA00004496"/>
    </source>
</evidence>
<evidence type="ECO:0000256" key="5">
    <source>
        <dbReference type="ARBA" id="ARBA00022837"/>
    </source>
</evidence>
<evidence type="ECO:0000313" key="12">
    <source>
        <dbReference type="Proteomes" id="UP001356427"/>
    </source>
</evidence>
<feature type="domain" description="EF-hand" evidence="10">
    <location>
        <begin position="116"/>
        <end position="151"/>
    </location>
</feature>
<dbReference type="SMART" id="SM00174">
    <property type="entry name" value="RHO"/>
    <property type="match status" value="1"/>
</dbReference>
<dbReference type="Pfam" id="PF13499">
    <property type="entry name" value="EF-hand_7"/>
    <property type="match status" value="1"/>
</dbReference>
<evidence type="ECO:0000256" key="7">
    <source>
        <dbReference type="ARBA" id="ARBA00023134"/>
    </source>
</evidence>
<keyword evidence="7" id="KW-0342">GTP-binding</keyword>
<protein>
    <recommendedName>
        <fullName evidence="10">EF-hand domain-containing protein</fullName>
    </recommendedName>
</protein>
<dbReference type="PROSITE" id="PS51421">
    <property type="entry name" value="RAS"/>
    <property type="match status" value="1"/>
</dbReference>
<proteinExistence type="predicted"/>
<dbReference type="SUPFAM" id="SSF52540">
    <property type="entry name" value="P-loop containing nucleoside triphosphate hydrolases"/>
    <property type="match status" value="1"/>
</dbReference>
<dbReference type="AlphaFoldDB" id="A0AAN8LBL7"/>
<keyword evidence="12" id="KW-1185">Reference proteome</keyword>
<keyword evidence="6 8" id="KW-0175">Coiled coil</keyword>
<reference evidence="11 12" key="1">
    <citation type="submission" date="2021-04" db="EMBL/GenBank/DDBJ databases">
        <authorList>
            <person name="De Guttry C."/>
            <person name="Zahm M."/>
            <person name="Klopp C."/>
            <person name="Cabau C."/>
            <person name="Louis A."/>
            <person name="Berthelot C."/>
            <person name="Parey E."/>
            <person name="Roest Crollius H."/>
            <person name="Montfort J."/>
            <person name="Robinson-Rechavi M."/>
            <person name="Bucao C."/>
            <person name="Bouchez O."/>
            <person name="Gislard M."/>
            <person name="Lluch J."/>
            <person name="Milhes M."/>
            <person name="Lampietro C."/>
            <person name="Lopez Roques C."/>
            <person name="Donnadieu C."/>
            <person name="Braasch I."/>
            <person name="Desvignes T."/>
            <person name="Postlethwait J."/>
            <person name="Bobe J."/>
            <person name="Wedekind C."/>
            <person name="Guiguen Y."/>
        </authorList>
    </citation>
    <scope>NUCLEOTIDE SEQUENCE [LARGE SCALE GENOMIC DNA]</scope>
    <source>
        <strain evidence="11">Cs_M1</strain>
        <tissue evidence="11">Blood</tissue>
    </source>
</reference>
<dbReference type="InterPro" id="IPR005225">
    <property type="entry name" value="Small_GTP-bd"/>
</dbReference>
<keyword evidence="4" id="KW-0547">Nucleotide-binding</keyword>
<evidence type="ECO:0000313" key="11">
    <source>
        <dbReference type="EMBL" id="KAK6306758.1"/>
    </source>
</evidence>
<dbReference type="InterPro" id="IPR050227">
    <property type="entry name" value="Rab"/>
</dbReference>
<dbReference type="InterPro" id="IPR011992">
    <property type="entry name" value="EF-hand-dom_pair"/>
</dbReference>
<dbReference type="PROSITE" id="PS50222">
    <property type="entry name" value="EF_HAND_2"/>
    <property type="match status" value="2"/>
</dbReference>
<feature type="domain" description="EF-hand" evidence="10">
    <location>
        <begin position="156"/>
        <end position="185"/>
    </location>
</feature>
<dbReference type="SMART" id="SM00175">
    <property type="entry name" value="RAB"/>
    <property type="match status" value="1"/>
</dbReference>
<evidence type="ECO:0000259" key="10">
    <source>
        <dbReference type="PROSITE" id="PS50222"/>
    </source>
</evidence>
<evidence type="ECO:0000256" key="4">
    <source>
        <dbReference type="ARBA" id="ARBA00022741"/>
    </source>
</evidence>
<keyword evidence="3" id="KW-0479">Metal-binding</keyword>
<dbReference type="InterPro" id="IPR027417">
    <property type="entry name" value="P-loop_NTPase"/>
</dbReference>
<dbReference type="CDD" id="cd00154">
    <property type="entry name" value="Rab"/>
    <property type="match status" value="1"/>
</dbReference>
<dbReference type="NCBIfam" id="TIGR00231">
    <property type="entry name" value="small_GTP"/>
    <property type="match status" value="1"/>
</dbReference>